<name>A0A816FZP3_ADIRI</name>
<dbReference type="AlphaFoldDB" id="A0A816FZP3"/>
<organism evidence="1 2">
    <name type="scientific">Adineta ricciae</name>
    <name type="common">Rotifer</name>
    <dbReference type="NCBI Taxonomy" id="249248"/>
    <lineage>
        <taxon>Eukaryota</taxon>
        <taxon>Metazoa</taxon>
        <taxon>Spiralia</taxon>
        <taxon>Gnathifera</taxon>
        <taxon>Rotifera</taxon>
        <taxon>Eurotatoria</taxon>
        <taxon>Bdelloidea</taxon>
        <taxon>Adinetida</taxon>
        <taxon>Adinetidae</taxon>
        <taxon>Adineta</taxon>
    </lineage>
</organism>
<sequence length="145" mass="16610">NFIQWSLPSIPSTSKPANNAELTRNQLDDLKKKLLPIQQIVISLRPKKKYNLIEYIPDFDVYDDEVNTMSVDEHFPSTTVIDTYDNNLQESLSERLYKEIDEKIIDQSYVVTETKSSNRGQSGTCNLSFDLIISLFLFTTAIAIV</sequence>
<feature type="non-terminal residue" evidence="1">
    <location>
        <position position="145"/>
    </location>
</feature>
<comment type="caution">
    <text evidence="1">The sequence shown here is derived from an EMBL/GenBank/DDBJ whole genome shotgun (WGS) entry which is preliminary data.</text>
</comment>
<keyword evidence="2" id="KW-1185">Reference proteome</keyword>
<gene>
    <name evidence="1" type="ORF">XAT740_LOCUS58116</name>
</gene>
<dbReference type="Proteomes" id="UP000663828">
    <property type="component" value="Unassembled WGS sequence"/>
</dbReference>
<proteinExistence type="predicted"/>
<protein>
    <submittedName>
        <fullName evidence="1">Uncharacterized protein</fullName>
    </submittedName>
</protein>
<accession>A0A816FZP3</accession>
<evidence type="ECO:0000313" key="1">
    <source>
        <dbReference type="EMBL" id="CAF1667837.1"/>
    </source>
</evidence>
<reference evidence="1" key="1">
    <citation type="submission" date="2021-02" db="EMBL/GenBank/DDBJ databases">
        <authorList>
            <person name="Nowell W R."/>
        </authorList>
    </citation>
    <scope>NUCLEOTIDE SEQUENCE</scope>
</reference>
<dbReference type="EMBL" id="CAJNOR010012470">
    <property type="protein sequence ID" value="CAF1667837.1"/>
    <property type="molecule type" value="Genomic_DNA"/>
</dbReference>
<evidence type="ECO:0000313" key="2">
    <source>
        <dbReference type="Proteomes" id="UP000663828"/>
    </source>
</evidence>